<evidence type="ECO:0000256" key="1">
    <source>
        <dbReference type="SAM" id="MobiDB-lite"/>
    </source>
</evidence>
<accession>A0A6P2IR63</accession>
<reference evidence="2 3" key="1">
    <citation type="submission" date="2019-09" db="EMBL/GenBank/DDBJ databases">
        <authorList>
            <person name="Depoorter E."/>
        </authorList>
    </citation>
    <scope>NUCLEOTIDE SEQUENCE [LARGE SCALE GENOMIC DNA]</scope>
    <source>
        <strain evidence="2">LMG 24064</strain>
    </source>
</reference>
<gene>
    <name evidence="2" type="ORF">BLA24064_01371</name>
</gene>
<dbReference type="Proteomes" id="UP000494222">
    <property type="component" value="Unassembled WGS sequence"/>
</dbReference>
<feature type="compositionally biased region" description="Basic and acidic residues" evidence="1">
    <location>
        <begin position="17"/>
        <end position="29"/>
    </location>
</feature>
<name>A0A6P2IR63_9BURK</name>
<proteinExistence type="predicted"/>
<dbReference type="AlphaFoldDB" id="A0A6P2IR63"/>
<sequence>MQRLCQPQAHTYVQDRKRMHGGEADDGVRGARARWTISSSRMPVR</sequence>
<protein>
    <submittedName>
        <fullName evidence="2">Uncharacterized protein</fullName>
    </submittedName>
</protein>
<feature type="region of interest" description="Disordered" evidence="1">
    <location>
        <begin position="17"/>
        <end position="45"/>
    </location>
</feature>
<evidence type="ECO:0000313" key="3">
    <source>
        <dbReference type="Proteomes" id="UP000494222"/>
    </source>
</evidence>
<dbReference type="EMBL" id="CABVPL010000006">
    <property type="protein sequence ID" value="VWB32232.1"/>
    <property type="molecule type" value="Genomic_DNA"/>
</dbReference>
<organism evidence="2 3">
    <name type="scientific">Burkholderia latens</name>
    <dbReference type="NCBI Taxonomy" id="488446"/>
    <lineage>
        <taxon>Bacteria</taxon>
        <taxon>Pseudomonadati</taxon>
        <taxon>Pseudomonadota</taxon>
        <taxon>Betaproteobacteria</taxon>
        <taxon>Burkholderiales</taxon>
        <taxon>Burkholderiaceae</taxon>
        <taxon>Burkholderia</taxon>
        <taxon>Burkholderia cepacia complex</taxon>
    </lineage>
</organism>
<feature type="compositionally biased region" description="Polar residues" evidence="1">
    <location>
        <begin position="36"/>
        <end position="45"/>
    </location>
</feature>
<evidence type="ECO:0000313" key="2">
    <source>
        <dbReference type="EMBL" id="VWB32232.1"/>
    </source>
</evidence>